<name>A0A8K0GN69_9ROSA</name>
<evidence type="ECO:0000313" key="4">
    <source>
        <dbReference type="Proteomes" id="UP000796880"/>
    </source>
</evidence>
<feature type="region of interest" description="Disordered" evidence="1">
    <location>
        <begin position="95"/>
        <end position="125"/>
    </location>
</feature>
<gene>
    <name evidence="3" type="ORF">FNV43_RR27109</name>
</gene>
<reference evidence="3" key="1">
    <citation type="submission" date="2020-03" db="EMBL/GenBank/DDBJ databases">
        <title>A high-quality chromosome-level genome assembly of a woody plant with both climbing and erect habits, Rhamnella rubrinervis.</title>
        <authorList>
            <person name="Lu Z."/>
            <person name="Yang Y."/>
            <person name="Zhu X."/>
            <person name="Sun Y."/>
        </authorList>
    </citation>
    <scope>NUCLEOTIDE SEQUENCE</scope>
    <source>
        <strain evidence="3">BYM</strain>
        <tissue evidence="3">Leaf</tissue>
    </source>
</reference>
<feature type="compositionally biased region" description="Low complexity" evidence="1">
    <location>
        <begin position="380"/>
        <end position="436"/>
    </location>
</feature>
<dbReference type="OrthoDB" id="671678at2759"/>
<feature type="domain" description="Transposase (putative) gypsy type" evidence="2">
    <location>
        <begin position="155"/>
        <end position="221"/>
    </location>
</feature>
<evidence type="ECO:0000259" key="2">
    <source>
        <dbReference type="Pfam" id="PF04195"/>
    </source>
</evidence>
<keyword evidence="4" id="KW-1185">Reference proteome</keyword>
<feature type="region of interest" description="Disordered" evidence="1">
    <location>
        <begin position="359"/>
        <end position="467"/>
    </location>
</feature>
<feature type="compositionally biased region" description="Polar residues" evidence="1">
    <location>
        <begin position="99"/>
        <end position="121"/>
    </location>
</feature>
<evidence type="ECO:0000256" key="1">
    <source>
        <dbReference type="SAM" id="MobiDB-lite"/>
    </source>
</evidence>
<accession>A0A8K0GN69</accession>
<comment type="caution">
    <text evidence="3">The sequence shown here is derived from an EMBL/GenBank/DDBJ whole genome shotgun (WGS) entry which is preliminary data.</text>
</comment>
<dbReference type="EMBL" id="VOIH02000012">
    <property type="protein sequence ID" value="KAF3432369.1"/>
    <property type="molecule type" value="Genomic_DNA"/>
</dbReference>
<dbReference type="Pfam" id="PF04195">
    <property type="entry name" value="Transposase_28"/>
    <property type="match status" value="1"/>
</dbReference>
<evidence type="ECO:0000313" key="3">
    <source>
        <dbReference type="EMBL" id="KAF3432369.1"/>
    </source>
</evidence>
<feature type="compositionally biased region" description="Basic and acidic residues" evidence="1">
    <location>
        <begin position="359"/>
        <end position="368"/>
    </location>
</feature>
<proteinExistence type="predicted"/>
<dbReference type="InterPro" id="IPR007321">
    <property type="entry name" value="Transposase_28"/>
</dbReference>
<feature type="compositionally biased region" description="Polar residues" evidence="1">
    <location>
        <begin position="438"/>
        <end position="461"/>
    </location>
</feature>
<protein>
    <recommendedName>
        <fullName evidence="2">Transposase (putative) gypsy type domain-containing protein</fullName>
    </recommendedName>
</protein>
<organism evidence="3 4">
    <name type="scientific">Rhamnella rubrinervis</name>
    <dbReference type="NCBI Taxonomy" id="2594499"/>
    <lineage>
        <taxon>Eukaryota</taxon>
        <taxon>Viridiplantae</taxon>
        <taxon>Streptophyta</taxon>
        <taxon>Embryophyta</taxon>
        <taxon>Tracheophyta</taxon>
        <taxon>Spermatophyta</taxon>
        <taxon>Magnoliopsida</taxon>
        <taxon>eudicotyledons</taxon>
        <taxon>Gunneridae</taxon>
        <taxon>Pentapetalae</taxon>
        <taxon>rosids</taxon>
        <taxon>fabids</taxon>
        <taxon>Rosales</taxon>
        <taxon>Rhamnaceae</taxon>
        <taxon>rhamnoid group</taxon>
        <taxon>Rhamneae</taxon>
        <taxon>Rhamnella</taxon>
    </lineage>
</organism>
<dbReference type="Proteomes" id="UP000796880">
    <property type="component" value="Unassembled WGS sequence"/>
</dbReference>
<dbReference type="AlphaFoldDB" id="A0A8K0GN69"/>
<sequence length="511" mass="55743">MRRKACVCELAAILWRLRALPRQRWLAGPGAGAALLAPRPILALGPSAAGAGAPPAWRWARPAWSLVPPALRPAPARALWPSSSDDREVYEYGDDNAEYSDNTSDGEPSQDVNSEDGSAQNIREDTQGIEGFAISDIRVPDRDDDPSRPKAGEAVFHVAFFEYGLRLPLLPVFREILHRWGLAPGQLTPNSWRSLVCCYILWKELGMTLTADEFMYMYHLKKDPKKGRFRSSGWYYASSRKGKNVIAGDHNSNKAEGWKSKWILATRNWEAPTDEPHSFPVPTYYRTLGNLRFKEVSSGLYSRIEFAKNQPAADRSYKNLLEKVSVYFSREALFGEGNSTRPTMTMEGMKKKLNEMRKNGVGEKRGNDGSEGFQSKKSKSSGLSLPPLTPSSLPSGSLTPTGSSSTPTPYISGSSRLPASGSGYSVRPSSGSSFGSPIQMQGSDSSVLPSQLPSTDASAQTLEGSSSSISVSVPPELSYFAKCSTKILSPAAINEMETISSDVQALLPLWG</sequence>